<sequence length="320" mass="36675">MLSTEEIVAANALKRIARNDGMKQYIQNSKDLYPVFQRAAKRFITGETREDGIQRARSLNDKGYPVSLEYIGENTATKEECVKAKNEMIELIGDIQSHGIDSKISFDLSHIGLSVDESLALKHMDELAGVAKQHVCYLMISMEESAKTNSILNIYKQVSSIYNNVGITLQVNLKRSLDDLRELLHFPGKIRLVKGAYKESPEIMIQRSEELNHRYLQFVQECLDVNHPISIATHDEKLLNEIKKRGYAQKSNVEIEMLDGIRPDLINQSKEEGYNTRVYLLYGLEWFLYVCHRLAENPPNIYQFIADMVNVESLEVVDPY</sequence>
<evidence type="ECO:0000256" key="8">
    <source>
        <dbReference type="ARBA" id="ARBA00023062"/>
    </source>
</evidence>
<keyword evidence="6" id="KW-0274">FAD</keyword>
<evidence type="ECO:0000256" key="1">
    <source>
        <dbReference type="ARBA" id="ARBA00001974"/>
    </source>
</evidence>
<dbReference type="PIRSF" id="PIRSF000196">
    <property type="entry name" value="Pro_dehydrog"/>
    <property type="match status" value="1"/>
</dbReference>
<dbReference type="PANTHER" id="PTHR13914">
    <property type="entry name" value="PROLINE OXIDASE"/>
    <property type="match status" value="1"/>
</dbReference>
<keyword evidence="7" id="KW-0560">Oxidoreductase</keyword>
<dbReference type="EC" id="1.5.5.2" evidence="3"/>
<evidence type="ECO:0000256" key="6">
    <source>
        <dbReference type="ARBA" id="ARBA00022827"/>
    </source>
</evidence>
<organism evidence="11 12">
    <name type="scientific">Chengkuizengella axinellae</name>
    <dbReference type="NCBI Taxonomy" id="3064388"/>
    <lineage>
        <taxon>Bacteria</taxon>
        <taxon>Bacillati</taxon>
        <taxon>Bacillota</taxon>
        <taxon>Bacilli</taxon>
        <taxon>Bacillales</taxon>
        <taxon>Paenibacillaceae</taxon>
        <taxon>Chengkuizengella</taxon>
    </lineage>
</organism>
<name>A0ABT9IZU4_9BACL</name>
<comment type="catalytic activity">
    <reaction evidence="9">
        <text>L-proline + a quinone = (S)-1-pyrroline-5-carboxylate + a quinol + H(+)</text>
        <dbReference type="Rhea" id="RHEA:23784"/>
        <dbReference type="ChEBI" id="CHEBI:15378"/>
        <dbReference type="ChEBI" id="CHEBI:17388"/>
        <dbReference type="ChEBI" id="CHEBI:24646"/>
        <dbReference type="ChEBI" id="CHEBI:60039"/>
        <dbReference type="ChEBI" id="CHEBI:132124"/>
        <dbReference type="EC" id="1.5.5.2"/>
    </reaction>
</comment>
<protein>
    <recommendedName>
        <fullName evidence="3">proline dehydrogenase</fullName>
        <ecNumber evidence="3">1.5.5.2</ecNumber>
    </recommendedName>
</protein>
<gene>
    <name evidence="11" type="ORF">Q5Y73_12320</name>
</gene>
<dbReference type="Gene3D" id="3.20.20.220">
    <property type="match status" value="1"/>
</dbReference>
<dbReference type="Proteomes" id="UP001231941">
    <property type="component" value="Unassembled WGS sequence"/>
</dbReference>
<reference evidence="11 12" key="1">
    <citation type="submission" date="2023-08" db="EMBL/GenBank/DDBJ databases">
        <authorList>
            <person name="Park J.-S."/>
        </authorList>
    </citation>
    <scope>NUCLEOTIDE SEQUENCE [LARGE SCALE GENOMIC DNA]</scope>
    <source>
        <strain evidence="11 12">2205SS18-9</strain>
    </source>
</reference>
<dbReference type="InterPro" id="IPR008219">
    <property type="entry name" value="PRODH_bac_arc"/>
</dbReference>
<keyword evidence="5" id="KW-0547">Nucleotide-binding</keyword>
<evidence type="ECO:0000256" key="7">
    <source>
        <dbReference type="ARBA" id="ARBA00023002"/>
    </source>
</evidence>
<evidence type="ECO:0000313" key="11">
    <source>
        <dbReference type="EMBL" id="MDP5274896.1"/>
    </source>
</evidence>
<dbReference type="Pfam" id="PF01619">
    <property type="entry name" value="Pro_dh"/>
    <property type="match status" value="1"/>
</dbReference>
<feature type="domain" description="Proline dehydrogenase" evidence="10">
    <location>
        <begin position="54"/>
        <end position="298"/>
    </location>
</feature>
<dbReference type="EMBL" id="JAVAMP010000005">
    <property type="protein sequence ID" value="MDP5274896.1"/>
    <property type="molecule type" value="Genomic_DNA"/>
</dbReference>
<evidence type="ECO:0000256" key="9">
    <source>
        <dbReference type="ARBA" id="ARBA00048779"/>
    </source>
</evidence>
<evidence type="ECO:0000259" key="10">
    <source>
        <dbReference type="Pfam" id="PF01619"/>
    </source>
</evidence>
<keyword evidence="8" id="KW-0642">Proline metabolism</keyword>
<dbReference type="RefSeq" id="WP_305992208.1">
    <property type="nucleotide sequence ID" value="NZ_JAVAMP010000005.1"/>
</dbReference>
<accession>A0ABT9IZU4</accession>
<dbReference type="PANTHER" id="PTHR13914:SF0">
    <property type="entry name" value="PROLINE DEHYDROGENASE 1, MITOCHONDRIAL"/>
    <property type="match status" value="1"/>
</dbReference>
<proteinExistence type="predicted"/>
<comment type="caution">
    <text evidence="11">The sequence shown here is derived from an EMBL/GenBank/DDBJ whole genome shotgun (WGS) entry which is preliminary data.</text>
</comment>
<dbReference type="InterPro" id="IPR002872">
    <property type="entry name" value="Proline_DH_dom"/>
</dbReference>
<dbReference type="SUPFAM" id="SSF51730">
    <property type="entry name" value="FAD-linked oxidoreductase"/>
    <property type="match status" value="1"/>
</dbReference>
<dbReference type="InterPro" id="IPR029041">
    <property type="entry name" value="FAD-linked_oxidoreductase-like"/>
</dbReference>
<evidence type="ECO:0000256" key="5">
    <source>
        <dbReference type="ARBA" id="ARBA00022741"/>
    </source>
</evidence>
<keyword evidence="12" id="KW-1185">Reference proteome</keyword>
<evidence type="ECO:0000313" key="12">
    <source>
        <dbReference type="Proteomes" id="UP001231941"/>
    </source>
</evidence>
<evidence type="ECO:0000256" key="3">
    <source>
        <dbReference type="ARBA" id="ARBA00012695"/>
    </source>
</evidence>
<dbReference type="InterPro" id="IPR015659">
    <property type="entry name" value="Proline_oxidase"/>
</dbReference>
<comment type="pathway">
    <text evidence="2">Amino-acid degradation; L-proline degradation into L-glutamate; L-glutamate from L-proline: step 1/2.</text>
</comment>
<evidence type="ECO:0000256" key="4">
    <source>
        <dbReference type="ARBA" id="ARBA00022630"/>
    </source>
</evidence>
<keyword evidence="4" id="KW-0285">Flavoprotein</keyword>
<evidence type="ECO:0000256" key="2">
    <source>
        <dbReference type="ARBA" id="ARBA00004739"/>
    </source>
</evidence>
<comment type="cofactor">
    <cofactor evidence="1">
        <name>FAD</name>
        <dbReference type="ChEBI" id="CHEBI:57692"/>
    </cofactor>
</comment>